<evidence type="ECO:0000259" key="1">
    <source>
        <dbReference type="Pfam" id="PF22936"/>
    </source>
</evidence>
<dbReference type="Pfam" id="PF22936">
    <property type="entry name" value="Pol_BBD"/>
    <property type="match status" value="1"/>
</dbReference>
<comment type="caution">
    <text evidence="2">The sequence shown here is derived from an EMBL/GenBank/DDBJ whole genome shotgun (WGS) entry which is preliminary data.</text>
</comment>
<protein>
    <recommendedName>
        <fullName evidence="1">Retrovirus-related Pol polyprotein from transposon TNT 1-94-like beta-barrel domain-containing protein</fullName>
    </recommendedName>
</protein>
<name>A0A438C2W2_VITVI</name>
<accession>A0A438C2W2</accession>
<organism evidence="2 3">
    <name type="scientific">Vitis vinifera</name>
    <name type="common">Grape</name>
    <dbReference type="NCBI Taxonomy" id="29760"/>
    <lineage>
        <taxon>Eukaryota</taxon>
        <taxon>Viridiplantae</taxon>
        <taxon>Streptophyta</taxon>
        <taxon>Embryophyta</taxon>
        <taxon>Tracheophyta</taxon>
        <taxon>Spermatophyta</taxon>
        <taxon>Magnoliopsida</taxon>
        <taxon>eudicotyledons</taxon>
        <taxon>Gunneridae</taxon>
        <taxon>Pentapetalae</taxon>
        <taxon>rosids</taxon>
        <taxon>Vitales</taxon>
        <taxon>Vitaceae</taxon>
        <taxon>Viteae</taxon>
        <taxon>Vitis</taxon>
    </lineage>
</organism>
<dbReference type="InterPro" id="IPR054722">
    <property type="entry name" value="PolX-like_BBD"/>
</dbReference>
<dbReference type="AlphaFoldDB" id="A0A438C2W2"/>
<dbReference type="Proteomes" id="UP000288805">
    <property type="component" value="Unassembled WGS sequence"/>
</dbReference>
<sequence>MAEQPKTEENLATGGFNSEEMEKLRSLLGFLDKPIGTCSLALSGTPSLSFCINASHKIYDDYWIIDSGATNHMTSKSQLFHTYTPSPSNKKTAVTNDSLTTVVGFGDIDITPTLILKNVLHEQGSGRRIGLTKERSGLYHLESS</sequence>
<evidence type="ECO:0000313" key="2">
    <source>
        <dbReference type="EMBL" id="RVW17571.1"/>
    </source>
</evidence>
<feature type="domain" description="Retrovirus-related Pol polyprotein from transposon TNT 1-94-like beta-barrel" evidence="1">
    <location>
        <begin position="63"/>
        <end position="121"/>
    </location>
</feature>
<proteinExistence type="predicted"/>
<gene>
    <name evidence="2" type="ORF">CK203_083466</name>
</gene>
<evidence type="ECO:0000313" key="3">
    <source>
        <dbReference type="Proteomes" id="UP000288805"/>
    </source>
</evidence>
<reference evidence="2 3" key="1">
    <citation type="journal article" date="2018" name="PLoS Genet.">
        <title>Population sequencing reveals clonal diversity and ancestral inbreeding in the grapevine cultivar Chardonnay.</title>
        <authorList>
            <person name="Roach M.J."/>
            <person name="Johnson D.L."/>
            <person name="Bohlmann J."/>
            <person name="van Vuuren H.J."/>
            <person name="Jones S.J."/>
            <person name="Pretorius I.S."/>
            <person name="Schmidt S.A."/>
            <person name="Borneman A.R."/>
        </authorList>
    </citation>
    <scope>NUCLEOTIDE SEQUENCE [LARGE SCALE GENOMIC DNA]</scope>
    <source>
        <strain evidence="3">cv. Chardonnay</strain>
        <tissue evidence="2">Leaf</tissue>
    </source>
</reference>
<dbReference type="EMBL" id="QGNW01002576">
    <property type="protein sequence ID" value="RVW17571.1"/>
    <property type="molecule type" value="Genomic_DNA"/>
</dbReference>